<keyword evidence="3" id="KW-0547">Nucleotide-binding</keyword>
<sequence>MKDLKEVIRLVTLEKKDILLSIIFGFLAGLSAVGLFASSGYLISKAALLPPLYALTVLIAFLKLFGFARALGRYAERYFSHRATFSILSHLRVTFYKRLEPIAPRLFQKYRSGDLLARIVGDVESLQNFFLRVYYPPVVLVIIFLGTIVFTSIFSLPVAVVLLLGLVLTGLVIPAWYSVKQRKSSRFVRESRGQLSTEATEFIYGFRDLKIHQQVPEKQEMLHQASRDYLHQQEKDSREMLASHSWNTFVTLMVSWVVLGLGAFLVSSGDLNGLFLAMLVMISLTVFENAAPMAVLPAHLEDSRRASKRLFSLVDEESGEEGTEKMAGLHAPAVTMENVSWRFPGEPRPALTDVSLSIPAGSKTAIVGASGSGKSTIFQLLLKFQTVDTGVVKVDGKDIRTIDEESLWAHTNVMLQENHFFFGTVRDNLSMADENATDEEQLAALASTGLSFSLDKQVLEKGENLSGGEKQRLAAARAFLKGKRLWLLDEPTSSVDTLTERGIYNRLFDQAKDDTVILISHRLNGLDKMDQIIVMEGGKVQECGSYEDLMNRRGVFYEMKKIEQSVLA</sequence>
<dbReference type="Pfam" id="PF00664">
    <property type="entry name" value="ABC_membrane"/>
    <property type="match status" value="1"/>
</dbReference>
<dbReference type="SMART" id="SM00382">
    <property type="entry name" value="AAA"/>
    <property type="match status" value="1"/>
</dbReference>
<evidence type="ECO:0000256" key="2">
    <source>
        <dbReference type="ARBA" id="ARBA00022692"/>
    </source>
</evidence>
<dbReference type="InterPro" id="IPR027417">
    <property type="entry name" value="P-loop_NTPase"/>
</dbReference>
<dbReference type="InterPro" id="IPR011527">
    <property type="entry name" value="ABC1_TM_dom"/>
</dbReference>
<keyword evidence="2 7" id="KW-0812">Transmembrane</keyword>
<protein>
    <submittedName>
        <fullName evidence="10">Thiol reductant ABC exporter subunit CydC</fullName>
    </submittedName>
</protein>
<comment type="subcellular location">
    <subcellularLocation>
        <location evidence="1">Cell membrane</location>
        <topology evidence="1">Multi-pass membrane protein</topology>
    </subcellularLocation>
</comment>
<keyword evidence="5 7" id="KW-1133">Transmembrane helix</keyword>
<evidence type="ECO:0000256" key="5">
    <source>
        <dbReference type="ARBA" id="ARBA00022989"/>
    </source>
</evidence>
<dbReference type="InterPro" id="IPR003439">
    <property type="entry name" value="ABC_transporter-like_ATP-bd"/>
</dbReference>
<dbReference type="InterPro" id="IPR014223">
    <property type="entry name" value="ABC_CydC/D"/>
</dbReference>
<evidence type="ECO:0000256" key="1">
    <source>
        <dbReference type="ARBA" id="ARBA00004651"/>
    </source>
</evidence>
<dbReference type="Gene3D" id="3.40.50.300">
    <property type="entry name" value="P-loop containing nucleotide triphosphate hydrolases"/>
    <property type="match status" value="1"/>
</dbReference>
<feature type="domain" description="ABC transmembrane type-1" evidence="9">
    <location>
        <begin position="19"/>
        <end position="288"/>
    </location>
</feature>
<dbReference type="PROSITE" id="PS50929">
    <property type="entry name" value="ABC_TM1F"/>
    <property type="match status" value="1"/>
</dbReference>
<dbReference type="SUPFAM" id="SSF90123">
    <property type="entry name" value="ABC transporter transmembrane region"/>
    <property type="match status" value="1"/>
</dbReference>
<feature type="domain" description="ABC transporter" evidence="8">
    <location>
        <begin position="334"/>
        <end position="562"/>
    </location>
</feature>
<evidence type="ECO:0000256" key="3">
    <source>
        <dbReference type="ARBA" id="ARBA00022741"/>
    </source>
</evidence>
<dbReference type="PANTHER" id="PTHR24221:SF653">
    <property type="entry name" value="TRANSPORT ATP-BINDING PROTEIN CYDC"/>
    <property type="match status" value="1"/>
</dbReference>
<name>A0A845DZJ9_9BACI</name>
<evidence type="ECO:0000313" key="11">
    <source>
        <dbReference type="Proteomes" id="UP000460949"/>
    </source>
</evidence>
<keyword evidence="6 7" id="KW-0472">Membrane</keyword>
<feature type="transmembrane region" description="Helical" evidence="7">
    <location>
        <begin position="133"/>
        <end position="154"/>
    </location>
</feature>
<keyword evidence="4" id="KW-0067">ATP-binding</keyword>
<dbReference type="GO" id="GO:0016887">
    <property type="term" value="F:ATP hydrolysis activity"/>
    <property type="evidence" value="ECO:0007669"/>
    <property type="project" value="InterPro"/>
</dbReference>
<dbReference type="GO" id="GO:0034040">
    <property type="term" value="F:ATPase-coupled lipid transmembrane transporter activity"/>
    <property type="evidence" value="ECO:0007669"/>
    <property type="project" value="TreeGrafter"/>
</dbReference>
<feature type="transmembrane region" description="Helical" evidence="7">
    <location>
        <begin position="160"/>
        <end position="179"/>
    </location>
</feature>
<dbReference type="Pfam" id="PF00005">
    <property type="entry name" value="ABC_tran"/>
    <property type="match status" value="1"/>
</dbReference>
<evidence type="ECO:0000256" key="4">
    <source>
        <dbReference type="ARBA" id="ARBA00022840"/>
    </source>
</evidence>
<dbReference type="InterPro" id="IPR003593">
    <property type="entry name" value="AAA+_ATPase"/>
</dbReference>
<feature type="transmembrane region" description="Helical" evidence="7">
    <location>
        <begin position="246"/>
        <end position="267"/>
    </location>
</feature>
<comment type="caution">
    <text evidence="10">The sequence shown here is derived from an EMBL/GenBank/DDBJ whole genome shotgun (WGS) entry which is preliminary data.</text>
</comment>
<dbReference type="GO" id="GO:0140359">
    <property type="term" value="F:ABC-type transporter activity"/>
    <property type="evidence" value="ECO:0007669"/>
    <property type="project" value="InterPro"/>
</dbReference>
<dbReference type="PANTHER" id="PTHR24221">
    <property type="entry name" value="ATP-BINDING CASSETTE SUB-FAMILY B"/>
    <property type="match status" value="1"/>
</dbReference>
<gene>
    <name evidence="10" type="primary">cydC</name>
    <name evidence="10" type="ORF">GLW04_18360</name>
</gene>
<accession>A0A845DZJ9</accession>
<dbReference type="InterPro" id="IPR036640">
    <property type="entry name" value="ABC1_TM_sf"/>
</dbReference>
<dbReference type="Gene3D" id="1.20.1560.10">
    <property type="entry name" value="ABC transporter type 1, transmembrane domain"/>
    <property type="match status" value="1"/>
</dbReference>
<feature type="transmembrane region" description="Helical" evidence="7">
    <location>
        <begin position="273"/>
        <end position="300"/>
    </location>
</feature>
<dbReference type="GO" id="GO:0005886">
    <property type="term" value="C:plasma membrane"/>
    <property type="evidence" value="ECO:0007669"/>
    <property type="project" value="UniProtKB-SubCell"/>
</dbReference>
<dbReference type="GO" id="GO:0005524">
    <property type="term" value="F:ATP binding"/>
    <property type="evidence" value="ECO:0007669"/>
    <property type="project" value="UniProtKB-KW"/>
</dbReference>
<dbReference type="InterPro" id="IPR039421">
    <property type="entry name" value="Type_1_exporter"/>
</dbReference>
<dbReference type="GO" id="GO:0045454">
    <property type="term" value="P:cell redox homeostasis"/>
    <property type="evidence" value="ECO:0007669"/>
    <property type="project" value="InterPro"/>
</dbReference>
<dbReference type="PROSITE" id="PS50893">
    <property type="entry name" value="ABC_TRANSPORTER_2"/>
    <property type="match status" value="1"/>
</dbReference>
<evidence type="ECO:0000313" key="10">
    <source>
        <dbReference type="EMBL" id="MYL21855.1"/>
    </source>
</evidence>
<dbReference type="AlphaFoldDB" id="A0A845DZJ9"/>
<dbReference type="NCBIfam" id="TIGR02868">
    <property type="entry name" value="CydC"/>
    <property type="match status" value="1"/>
</dbReference>
<evidence type="ECO:0000256" key="7">
    <source>
        <dbReference type="SAM" id="Phobius"/>
    </source>
</evidence>
<proteinExistence type="predicted"/>
<feature type="transmembrane region" description="Helical" evidence="7">
    <location>
        <begin position="52"/>
        <end position="72"/>
    </location>
</feature>
<dbReference type="RefSeq" id="WP_160839794.1">
    <property type="nucleotide sequence ID" value="NZ_WMET01000007.1"/>
</dbReference>
<feature type="transmembrane region" description="Helical" evidence="7">
    <location>
        <begin position="18"/>
        <end position="40"/>
    </location>
</feature>
<evidence type="ECO:0000256" key="6">
    <source>
        <dbReference type="ARBA" id="ARBA00023136"/>
    </source>
</evidence>
<evidence type="ECO:0000259" key="9">
    <source>
        <dbReference type="PROSITE" id="PS50929"/>
    </source>
</evidence>
<dbReference type="EMBL" id="WMET01000007">
    <property type="protein sequence ID" value="MYL21855.1"/>
    <property type="molecule type" value="Genomic_DNA"/>
</dbReference>
<dbReference type="SUPFAM" id="SSF52540">
    <property type="entry name" value="P-loop containing nucleoside triphosphate hydrolases"/>
    <property type="match status" value="1"/>
</dbReference>
<dbReference type="CDD" id="cd18585">
    <property type="entry name" value="ABC_6TM_CydC"/>
    <property type="match status" value="1"/>
</dbReference>
<organism evidence="10 11">
    <name type="scientific">Halobacillus litoralis</name>
    <dbReference type="NCBI Taxonomy" id="45668"/>
    <lineage>
        <taxon>Bacteria</taxon>
        <taxon>Bacillati</taxon>
        <taxon>Bacillota</taxon>
        <taxon>Bacilli</taxon>
        <taxon>Bacillales</taxon>
        <taxon>Bacillaceae</taxon>
        <taxon>Halobacillus</taxon>
    </lineage>
</organism>
<evidence type="ECO:0000259" key="8">
    <source>
        <dbReference type="PROSITE" id="PS50893"/>
    </source>
</evidence>
<dbReference type="Proteomes" id="UP000460949">
    <property type="component" value="Unassembled WGS sequence"/>
</dbReference>
<dbReference type="GO" id="GO:0034775">
    <property type="term" value="P:glutathione transmembrane transport"/>
    <property type="evidence" value="ECO:0007669"/>
    <property type="project" value="InterPro"/>
</dbReference>
<reference evidence="10 11" key="1">
    <citation type="submission" date="2019-11" db="EMBL/GenBank/DDBJ databases">
        <title>Genome sequences of 17 halophilic strains isolated from different environments.</title>
        <authorList>
            <person name="Furrow R.E."/>
        </authorList>
    </citation>
    <scope>NUCLEOTIDE SEQUENCE [LARGE SCALE GENOMIC DNA]</scope>
    <source>
        <strain evidence="10 11">22511_23_Filter</strain>
    </source>
</reference>